<proteinExistence type="predicted"/>
<dbReference type="InterPro" id="IPR040198">
    <property type="entry name" value="Fido_containing"/>
</dbReference>
<keyword evidence="1" id="KW-0238">DNA-binding</keyword>
<comment type="caution">
    <text evidence="3">The sequence shown here is derived from an EMBL/GenBank/DDBJ whole genome shotgun (WGS) entry which is preliminary data.</text>
</comment>
<dbReference type="SUPFAM" id="SSF140931">
    <property type="entry name" value="Fic-like"/>
    <property type="match status" value="1"/>
</dbReference>
<protein>
    <submittedName>
        <fullName evidence="3">Fic family protein</fullName>
    </submittedName>
</protein>
<feature type="domain" description="Fido" evidence="2">
    <location>
        <begin position="95"/>
        <end position="238"/>
    </location>
</feature>
<evidence type="ECO:0000259" key="2">
    <source>
        <dbReference type="PROSITE" id="PS51459"/>
    </source>
</evidence>
<dbReference type="CDD" id="cd00090">
    <property type="entry name" value="HTH_ARSR"/>
    <property type="match status" value="1"/>
</dbReference>
<dbReference type="Proteomes" id="UP001565236">
    <property type="component" value="Unassembled WGS sequence"/>
</dbReference>
<accession>A0ABV4DNK2</accession>
<sequence length="334" mass="37862">MKPPFTLSNAMLNKVVEISKVIGNLEFQIERDLKLRKANRIRSIHSSLAIENNSLTIAQITDIIDGKRVLGDPKEIQEVKNAYDAYEEILTFDPYKQKSFLKAHGLLTNEVVSEAGRYRSKDVGIFDSSGSVVHMGARPQFIGTLMDELFTWGATDDTPEIIKSCVFHYEIETIHPFEDGNGRMGRLWQTVILANWNPIFAWIPIETMIYENQEEYYKVLAIADLQNDSDVFIDFMLDTILKSLIACKSSDKPSDKMSAKFEVKLPPELTGTETQVYLLLRKYLLTHKEITTAIATKLVKKSASTVRKHMATLVALGLLEAHGSNRNRVYSLKK</sequence>
<dbReference type="InterPro" id="IPR036388">
    <property type="entry name" value="WH-like_DNA-bd_sf"/>
</dbReference>
<dbReference type="Pfam" id="PF02661">
    <property type="entry name" value="Fic"/>
    <property type="match status" value="1"/>
</dbReference>
<reference evidence="3 4" key="1">
    <citation type="submission" date="2024-03" db="EMBL/GenBank/DDBJ databases">
        <title>Mouse gut bacterial collection (mGBC) of GemPharmatech.</title>
        <authorList>
            <person name="He Y."/>
            <person name="Dong L."/>
            <person name="Wu D."/>
            <person name="Gao X."/>
            <person name="Lin Z."/>
        </authorList>
    </citation>
    <scope>NUCLEOTIDE SEQUENCE [LARGE SCALE GENOMIC DNA]</scope>
    <source>
        <strain evidence="3 4">15-30</strain>
    </source>
</reference>
<dbReference type="RefSeq" id="WP_369941377.1">
    <property type="nucleotide sequence ID" value="NZ_JBCLUF010000010.1"/>
</dbReference>
<dbReference type="PANTHER" id="PTHR13504">
    <property type="entry name" value="FIDO DOMAIN-CONTAINING PROTEIN DDB_G0283145"/>
    <property type="match status" value="1"/>
</dbReference>
<dbReference type="Gene3D" id="1.10.10.10">
    <property type="entry name" value="Winged helix-like DNA-binding domain superfamily/Winged helix DNA-binding domain"/>
    <property type="match status" value="1"/>
</dbReference>
<keyword evidence="4" id="KW-1185">Reference proteome</keyword>
<dbReference type="EMBL" id="JBCLUF010000010">
    <property type="protein sequence ID" value="MEY8662065.1"/>
    <property type="molecule type" value="Genomic_DNA"/>
</dbReference>
<evidence type="ECO:0000313" key="3">
    <source>
        <dbReference type="EMBL" id="MEY8662065.1"/>
    </source>
</evidence>
<dbReference type="InterPro" id="IPR003812">
    <property type="entry name" value="Fido"/>
</dbReference>
<organism evidence="3 4">
    <name type="scientific">Ligilactobacillus faecis</name>
    <dbReference type="NCBI Taxonomy" id="762833"/>
    <lineage>
        <taxon>Bacteria</taxon>
        <taxon>Bacillati</taxon>
        <taxon>Bacillota</taxon>
        <taxon>Bacilli</taxon>
        <taxon>Lactobacillales</taxon>
        <taxon>Lactobacillaceae</taxon>
        <taxon>Ligilactobacillus</taxon>
    </lineage>
</organism>
<dbReference type="PROSITE" id="PS51459">
    <property type="entry name" value="FIDO"/>
    <property type="match status" value="1"/>
</dbReference>
<evidence type="ECO:0000313" key="4">
    <source>
        <dbReference type="Proteomes" id="UP001565236"/>
    </source>
</evidence>
<gene>
    <name evidence="3" type="ORF">AALT52_04055</name>
</gene>
<dbReference type="InterPro" id="IPR011991">
    <property type="entry name" value="ArsR-like_HTH"/>
</dbReference>
<dbReference type="InterPro" id="IPR036597">
    <property type="entry name" value="Fido-like_dom_sf"/>
</dbReference>
<name>A0ABV4DNK2_9LACO</name>
<evidence type="ECO:0000256" key="1">
    <source>
        <dbReference type="ARBA" id="ARBA00023125"/>
    </source>
</evidence>
<dbReference type="Gene3D" id="1.10.3290.10">
    <property type="entry name" value="Fido-like domain"/>
    <property type="match status" value="1"/>
</dbReference>
<dbReference type="PANTHER" id="PTHR13504:SF38">
    <property type="entry name" value="FIDO DOMAIN-CONTAINING PROTEIN"/>
    <property type="match status" value="1"/>
</dbReference>